<protein>
    <submittedName>
        <fullName evidence="1">Uncharacterized protein</fullName>
    </submittedName>
</protein>
<dbReference type="Proteomes" id="UP001082703">
    <property type="component" value="Unassembled WGS sequence"/>
</dbReference>
<sequence length="98" mass="11301">MAFERVEQSEQKTLSWNEKACPSERNIKEDEAEKLAECLRRNAVKSVAVCVHCCENETLDEVATMLSPFSSLPDFSWDAVRHDFEPETDSYMVVHYVL</sequence>
<organism evidence="1 2">
    <name type="scientific">Caproiciproducens galactitolivorans</name>
    <dbReference type="NCBI Taxonomy" id="642589"/>
    <lineage>
        <taxon>Bacteria</taxon>
        <taxon>Bacillati</taxon>
        <taxon>Bacillota</taxon>
        <taxon>Clostridia</taxon>
        <taxon>Eubacteriales</taxon>
        <taxon>Acutalibacteraceae</taxon>
        <taxon>Caproiciproducens</taxon>
    </lineage>
</organism>
<reference evidence="1 2" key="1">
    <citation type="submission" date="2022-11" db="EMBL/GenBank/DDBJ databases">
        <authorList>
            <person name="Caiyu Z."/>
        </authorList>
    </citation>
    <scope>NUCLEOTIDE SEQUENCE [LARGE SCALE GENOMIC DNA]</scope>
    <source>
        <strain evidence="1 2">YR-4</strain>
    </source>
</reference>
<dbReference type="RefSeq" id="WP_268058926.1">
    <property type="nucleotide sequence ID" value="NZ_JAPOHA010000012.1"/>
</dbReference>
<keyword evidence="2" id="KW-1185">Reference proteome</keyword>
<comment type="caution">
    <text evidence="1">The sequence shown here is derived from an EMBL/GenBank/DDBJ whole genome shotgun (WGS) entry which is preliminary data.</text>
</comment>
<name>A0ABT4BX15_9FIRM</name>
<accession>A0ABT4BX15</accession>
<evidence type="ECO:0000313" key="1">
    <source>
        <dbReference type="EMBL" id="MCY1714865.1"/>
    </source>
</evidence>
<gene>
    <name evidence="1" type="ORF">OUY18_11450</name>
</gene>
<proteinExistence type="predicted"/>
<evidence type="ECO:0000313" key="2">
    <source>
        <dbReference type="Proteomes" id="UP001082703"/>
    </source>
</evidence>
<dbReference type="EMBL" id="JAPOHA010000012">
    <property type="protein sequence ID" value="MCY1714865.1"/>
    <property type="molecule type" value="Genomic_DNA"/>
</dbReference>